<accession>A0A2P5SZQ3</accession>
<feature type="binding site" evidence="8">
    <location>
        <position position="214"/>
    </location>
    <ligand>
        <name>Mg(2+)</name>
        <dbReference type="ChEBI" id="CHEBI:18420"/>
        <label>2</label>
    </ligand>
</feature>
<dbReference type="Gene3D" id="3.40.190.80">
    <property type="match status" value="1"/>
</dbReference>
<feature type="binding site" evidence="8">
    <location>
        <begin position="92"/>
        <end position="95"/>
    </location>
    <ligand>
        <name>substrate</name>
    </ligand>
</feature>
<comment type="similarity">
    <text evidence="1 8">Belongs to the inositol monophosphatase superfamily. CysQ family.</text>
</comment>
<dbReference type="GO" id="GO:0050427">
    <property type="term" value="P:3'-phosphoadenosine 5'-phosphosulfate metabolic process"/>
    <property type="evidence" value="ECO:0007669"/>
    <property type="project" value="TreeGrafter"/>
</dbReference>
<dbReference type="EMBL" id="PDKT01000003">
    <property type="protein sequence ID" value="PPI87819.1"/>
    <property type="molecule type" value="Genomic_DNA"/>
</dbReference>
<dbReference type="Gene3D" id="3.30.540.10">
    <property type="entry name" value="Fructose-1,6-Bisphosphatase, subunit A, domain 1"/>
    <property type="match status" value="1"/>
</dbReference>
<feature type="binding site" evidence="8">
    <location>
        <position position="71"/>
    </location>
    <ligand>
        <name>substrate</name>
    </ligand>
</feature>
<feature type="binding site" evidence="8">
    <location>
        <position position="90"/>
    </location>
    <ligand>
        <name>Mg(2+)</name>
        <dbReference type="ChEBI" id="CHEBI:18420"/>
        <label>1</label>
    </ligand>
</feature>
<evidence type="ECO:0000256" key="5">
    <source>
        <dbReference type="ARBA" id="ARBA00022801"/>
    </source>
</evidence>
<dbReference type="GO" id="GO:0008441">
    <property type="term" value="F:3'(2'),5'-bisphosphate nucleotidase activity"/>
    <property type="evidence" value="ECO:0007669"/>
    <property type="project" value="UniProtKB-UniRule"/>
</dbReference>
<gene>
    <name evidence="8 10" type="primary">cysQ</name>
    <name evidence="10" type="ORF">CRV12_02365</name>
</gene>
<sequence length="254" mass="28521">MNINKESLLQNICVIAKSAGESIIAIYHDMTNYQIRKKIDKSPVTEADIISNNIILSSLKNITPNIPILSEENPIPWDIRKNWQDYWLVDPLDGTKEFIQHNGEFTVNIALIEKGKPILGVVYAPALNLMYFASEKQAWKKTDKHIRPISCCQANPMSVIISRSHNNDVDKMNKFLSNLGEHKIIKIGSSLKFCLVAEGKAQLYPRFNNTNIWDTGAGQAVAIASGAHVNDWNGSPLNYIPRESFLNPNFLVST</sequence>
<feature type="binding site" evidence="8 9">
    <location>
        <position position="90"/>
    </location>
    <ligand>
        <name>Mg(2+)</name>
        <dbReference type="ChEBI" id="CHEBI:18420"/>
        <label>2</label>
    </ligand>
</feature>
<dbReference type="PRINTS" id="PR00377">
    <property type="entry name" value="IMPHPHTASES"/>
</dbReference>
<evidence type="ECO:0000256" key="3">
    <source>
        <dbReference type="ARBA" id="ARBA00022519"/>
    </source>
</evidence>
<dbReference type="FunFam" id="3.30.540.10:FF:000007">
    <property type="entry name" value="3'(2'),5'-bisphosphate nucleotidase CysQ"/>
    <property type="match status" value="1"/>
</dbReference>
<dbReference type="GO" id="GO:0005886">
    <property type="term" value="C:plasma membrane"/>
    <property type="evidence" value="ECO:0007669"/>
    <property type="project" value="UniProtKB-SubCell"/>
</dbReference>
<dbReference type="PANTHER" id="PTHR43028:SF5">
    <property type="entry name" value="3'(2'),5'-BISPHOSPHATE NUCLEOTIDASE 1"/>
    <property type="match status" value="1"/>
</dbReference>
<dbReference type="Proteomes" id="UP000296153">
    <property type="component" value="Unassembled WGS sequence"/>
</dbReference>
<keyword evidence="5 8" id="KW-0378">Hydrolase</keyword>
<dbReference type="CDD" id="cd01638">
    <property type="entry name" value="CysQ"/>
    <property type="match status" value="1"/>
</dbReference>
<dbReference type="GO" id="GO:0000287">
    <property type="term" value="F:magnesium ion binding"/>
    <property type="evidence" value="ECO:0007669"/>
    <property type="project" value="UniProtKB-UniRule"/>
</dbReference>
<dbReference type="InterPro" id="IPR006240">
    <property type="entry name" value="CysQ"/>
</dbReference>
<evidence type="ECO:0000256" key="6">
    <source>
        <dbReference type="ARBA" id="ARBA00022842"/>
    </source>
</evidence>
<dbReference type="InterPro" id="IPR000760">
    <property type="entry name" value="Inositol_monophosphatase-like"/>
</dbReference>
<comment type="subcellular location">
    <subcellularLocation>
        <location evidence="8">Cell inner membrane</location>
        <topology evidence="8">Peripheral membrane protein</topology>
        <orientation evidence="8">Cytoplasmic side</orientation>
    </subcellularLocation>
</comment>
<keyword evidence="6 8" id="KW-0460">Magnesium</keyword>
<feature type="binding site" evidence="8 9">
    <location>
        <position position="93"/>
    </location>
    <ligand>
        <name>Mg(2+)</name>
        <dbReference type="ChEBI" id="CHEBI:18420"/>
        <label>2</label>
    </ligand>
</feature>
<keyword evidence="3 8" id="KW-0997">Cell inner membrane</keyword>
<feature type="binding site" evidence="8">
    <location>
        <position position="214"/>
    </location>
    <ligand>
        <name>substrate</name>
    </ligand>
</feature>
<dbReference type="InterPro" id="IPR050725">
    <property type="entry name" value="CysQ/Inositol_MonoPase"/>
</dbReference>
<dbReference type="EC" id="3.1.3.7" evidence="8"/>
<dbReference type="PANTHER" id="PTHR43028">
    <property type="entry name" value="3'(2'),5'-BISPHOSPHATE NUCLEOTIDASE 1"/>
    <property type="match status" value="1"/>
</dbReference>
<dbReference type="AlphaFoldDB" id="A0A2P5SZQ3"/>
<dbReference type="Pfam" id="PF00459">
    <property type="entry name" value="Inositol_P"/>
    <property type="match status" value="1"/>
</dbReference>
<feature type="binding site" evidence="9">
    <location>
        <position position="71"/>
    </location>
    <ligand>
        <name>Mg(2+)</name>
        <dbReference type="ChEBI" id="CHEBI:18420"/>
        <label>1</label>
        <note>catalytic</note>
    </ligand>
</feature>
<dbReference type="HAMAP" id="MF_02095">
    <property type="entry name" value="CysQ"/>
    <property type="match status" value="1"/>
</dbReference>
<comment type="catalytic activity">
    <reaction evidence="8">
        <text>adenosine 3',5'-bisphosphate + H2O = AMP + phosphate</text>
        <dbReference type="Rhea" id="RHEA:10040"/>
        <dbReference type="ChEBI" id="CHEBI:15377"/>
        <dbReference type="ChEBI" id="CHEBI:43474"/>
        <dbReference type="ChEBI" id="CHEBI:58343"/>
        <dbReference type="ChEBI" id="CHEBI:456215"/>
        <dbReference type="EC" id="3.1.3.7"/>
    </reaction>
</comment>
<evidence type="ECO:0000256" key="2">
    <source>
        <dbReference type="ARBA" id="ARBA00022475"/>
    </source>
</evidence>
<organism evidence="10 11">
    <name type="scientific">Candidatus Pantoea edessiphila</name>
    <dbReference type="NCBI Taxonomy" id="2044610"/>
    <lineage>
        <taxon>Bacteria</taxon>
        <taxon>Pseudomonadati</taxon>
        <taxon>Pseudomonadota</taxon>
        <taxon>Gammaproteobacteria</taxon>
        <taxon>Enterobacterales</taxon>
        <taxon>Erwiniaceae</taxon>
        <taxon>Pantoea</taxon>
    </lineage>
</organism>
<evidence type="ECO:0000313" key="10">
    <source>
        <dbReference type="EMBL" id="PPI87819.1"/>
    </source>
</evidence>
<dbReference type="FunFam" id="3.40.190.80:FF:000005">
    <property type="entry name" value="3'(2'),5'-bisphosphate nucleotidase CysQ"/>
    <property type="match status" value="1"/>
</dbReference>
<dbReference type="NCBIfam" id="TIGR01331">
    <property type="entry name" value="bisphos_cysQ"/>
    <property type="match status" value="1"/>
</dbReference>
<evidence type="ECO:0000256" key="7">
    <source>
        <dbReference type="ARBA" id="ARBA00023136"/>
    </source>
</evidence>
<comment type="function">
    <text evidence="8">Converts adenosine-3',5'-bisphosphate (PAP) to AMP.</text>
</comment>
<dbReference type="RefSeq" id="WP_136131064.1">
    <property type="nucleotide sequence ID" value="NZ_PDKT01000003.1"/>
</dbReference>
<dbReference type="GO" id="GO:0000103">
    <property type="term" value="P:sulfate assimilation"/>
    <property type="evidence" value="ECO:0007669"/>
    <property type="project" value="TreeGrafter"/>
</dbReference>
<comment type="caution">
    <text evidence="10">The sequence shown here is derived from an EMBL/GenBank/DDBJ whole genome shotgun (WGS) entry which is preliminary data.</text>
</comment>
<protein>
    <recommendedName>
        <fullName evidence="8">3'(2'),5'-bisphosphate nucleotidase CysQ</fullName>
        <ecNumber evidence="8">3.1.3.7</ecNumber>
    </recommendedName>
    <alternativeName>
        <fullName evidence="8">3'(2'),5-bisphosphonucleoside 3'(2')-phosphohydrolase</fullName>
    </alternativeName>
    <alternativeName>
        <fullName evidence="8">3'-phosphoadenosine 5'-phosphate phosphatase</fullName>
        <shortName evidence="8">PAP phosphatase</shortName>
    </alternativeName>
</protein>
<evidence type="ECO:0000313" key="11">
    <source>
        <dbReference type="Proteomes" id="UP000296153"/>
    </source>
</evidence>
<name>A0A2P5SZQ3_9GAMM</name>
<dbReference type="SUPFAM" id="SSF56655">
    <property type="entry name" value="Carbohydrate phosphatase"/>
    <property type="match status" value="1"/>
</dbReference>
<keyword evidence="7 8" id="KW-0472">Membrane</keyword>
<feature type="binding site" evidence="9">
    <location>
        <position position="214"/>
    </location>
    <ligand>
        <name>Mg(2+)</name>
        <dbReference type="ChEBI" id="CHEBI:18420"/>
        <label>1</label>
        <note>catalytic</note>
    </ligand>
</feature>
<evidence type="ECO:0000256" key="8">
    <source>
        <dbReference type="HAMAP-Rule" id="MF_02095"/>
    </source>
</evidence>
<feature type="binding site" evidence="8">
    <location>
        <position position="92"/>
    </location>
    <ligand>
        <name>Mg(2+)</name>
        <dbReference type="ChEBI" id="CHEBI:18420"/>
        <label>1</label>
    </ligand>
</feature>
<dbReference type="OrthoDB" id="9785695at2"/>
<keyword evidence="4 8" id="KW-0479">Metal-binding</keyword>
<evidence type="ECO:0000256" key="9">
    <source>
        <dbReference type="PIRSR" id="PIRSR600760-2"/>
    </source>
</evidence>
<feature type="binding site" evidence="9">
    <location>
        <position position="92"/>
    </location>
    <ligand>
        <name>Mg(2+)</name>
        <dbReference type="ChEBI" id="CHEBI:18420"/>
        <label>1</label>
        <note>catalytic</note>
    </ligand>
</feature>
<comment type="cofactor">
    <cofactor evidence="8 9">
        <name>Mg(2+)</name>
        <dbReference type="ChEBI" id="CHEBI:18420"/>
    </cofactor>
</comment>
<feature type="binding site" evidence="8">
    <location>
        <position position="71"/>
    </location>
    <ligand>
        <name>Mg(2+)</name>
        <dbReference type="ChEBI" id="CHEBI:18420"/>
        <label>1</label>
    </ligand>
</feature>
<evidence type="ECO:0000256" key="4">
    <source>
        <dbReference type="ARBA" id="ARBA00022723"/>
    </source>
</evidence>
<keyword evidence="2 8" id="KW-1003">Cell membrane</keyword>
<reference evidence="10 11" key="1">
    <citation type="journal article" date="2018" name="Genome Biol. Evol.">
        <title>Cladogenesis and Genomic Streamlining in Extracellular Endosymbionts of Tropical Stink Bugs.</title>
        <authorList>
            <person name="Otero-Bravo A."/>
            <person name="Goffredi S."/>
            <person name="Sabree Z.L."/>
        </authorList>
    </citation>
    <scope>NUCLEOTIDE SEQUENCE [LARGE SCALE GENOMIC DNA]</scope>
    <source>
        <strain evidence="10 11">SoEE</strain>
    </source>
</reference>
<evidence type="ECO:0000256" key="1">
    <source>
        <dbReference type="ARBA" id="ARBA00005289"/>
    </source>
</evidence>
<proteinExistence type="inferred from homology"/>